<protein>
    <submittedName>
        <fullName evidence="1">Uncharacterized protein</fullName>
    </submittedName>
</protein>
<accession>A0A5C3E6R9</accession>
<name>A0A5C3E6R9_9BASI</name>
<reference evidence="1 2" key="1">
    <citation type="submission" date="2018-03" db="EMBL/GenBank/DDBJ databases">
        <authorList>
            <person name="Guldener U."/>
        </authorList>
    </citation>
    <scope>NUCLEOTIDE SEQUENCE [LARGE SCALE GENOMIC DNA]</scope>
    <source>
        <strain evidence="1 2">NBRC100155</strain>
    </source>
</reference>
<proteinExistence type="predicted"/>
<keyword evidence="2" id="KW-1185">Reference proteome</keyword>
<evidence type="ECO:0000313" key="1">
    <source>
        <dbReference type="EMBL" id="SPO26393.1"/>
    </source>
</evidence>
<dbReference type="Proteomes" id="UP000324022">
    <property type="component" value="Unassembled WGS sequence"/>
</dbReference>
<evidence type="ECO:0000313" key="2">
    <source>
        <dbReference type="Proteomes" id="UP000324022"/>
    </source>
</evidence>
<gene>
    <name evidence="1" type="ORF">UTRI_03982</name>
</gene>
<organism evidence="1 2">
    <name type="scientific">Ustilago trichophora</name>
    <dbReference type="NCBI Taxonomy" id="86804"/>
    <lineage>
        <taxon>Eukaryota</taxon>
        <taxon>Fungi</taxon>
        <taxon>Dikarya</taxon>
        <taxon>Basidiomycota</taxon>
        <taxon>Ustilaginomycotina</taxon>
        <taxon>Ustilaginomycetes</taxon>
        <taxon>Ustilaginales</taxon>
        <taxon>Ustilaginaceae</taxon>
        <taxon>Ustilago</taxon>
    </lineage>
</organism>
<sequence>MILLRTRSEDSSLNSRPGFHPVASSTTAIVILSSDIATLAACGHGHMPTQATNTLPEHQSSLTPYISHTSGSQSAMRVEILSVEKGIESSVYFGGSRALGDFFPRPPHSFKFEGQLPQSGFELTRIYLAIGRHEHYTLKSL</sequence>
<dbReference type="EMBL" id="OOIN01000014">
    <property type="protein sequence ID" value="SPO26393.1"/>
    <property type="molecule type" value="Genomic_DNA"/>
</dbReference>
<dbReference type="AlphaFoldDB" id="A0A5C3E6R9"/>